<dbReference type="PANTHER" id="PTHR38457">
    <property type="entry name" value="REGULATOR ABRB-RELATED"/>
    <property type="match status" value="1"/>
</dbReference>
<protein>
    <submittedName>
        <fullName evidence="2">AbrB family transcriptional regulator</fullName>
    </submittedName>
</protein>
<feature type="transmembrane region" description="Helical" evidence="1">
    <location>
        <begin position="197"/>
        <end position="218"/>
    </location>
</feature>
<dbReference type="EMBL" id="JACCKX010000001">
    <property type="protein sequence ID" value="NZA02267.1"/>
    <property type="molecule type" value="Genomic_DNA"/>
</dbReference>
<keyword evidence="1" id="KW-0472">Membrane</keyword>
<sequence length="369" mass="38869">MPAVSASVHLLWRTALTLLLAWLAARACVALGTPIPWMIGPLLATAGASMAGLPTYSANALRNAGQWTIGAALGLYFTPEVTRLVASLWWAVALGVAWALALGLGFGTWLDRALRGQLAHLAPAERRATTYFAGAIGGASEMTLLAERAGARTDLVAAAHSVRMAVVVLSIPFAMQWAKQHWGLQALDMTPPTARAAEWPGLLWLLLVTGLGAMAMRLTGRANPWFIGALLAAMAPTMAGLHLSAVPTALTNAAQLVIGISLGVRFSRQFLRAAPRWLGAAALGTVGMIVACALFAWALAWATGIHPVTLMLATSPGGITEMAITAKVLQLGVPVVTAFQVCRLVAVLLLAEPVFRCWERRLDSVPNRA</sequence>
<dbReference type="PANTHER" id="PTHR38457:SF1">
    <property type="entry name" value="REGULATOR ABRB-RELATED"/>
    <property type="match status" value="1"/>
</dbReference>
<proteinExistence type="predicted"/>
<keyword evidence="3" id="KW-1185">Reference proteome</keyword>
<reference evidence="2 3" key="1">
    <citation type="submission" date="2020-07" db="EMBL/GenBank/DDBJ databases">
        <authorList>
            <person name="Maaloum M."/>
        </authorList>
    </citation>
    <scope>NUCLEOTIDE SEQUENCE [LARGE SCALE GENOMIC DNA]</scope>
    <source>
        <strain evidence="2 3">GCS-AN-3</strain>
    </source>
</reference>
<accession>A0A853IWV9</accession>
<dbReference type="AlphaFoldDB" id="A0A853IWV9"/>
<dbReference type="GO" id="GO:0016020">
    <property type="term" value="C:membrane"/>
    <property type="evidence" value="ECO:0007669"/>
    <property type="project" value="InterPro"/>
</dbReference>
<dbReference type="Pfam" id="PF05145">
    <property type="entry name" value="AbrB"/>
    <property type="match status" value="1"/>
</dbReference>
<dbReference type="InterPro" id="IPR017516">
    <property type="entry name" value="AbrB_dup"/>
</dbReference>
<feature type="transmembrane region" description="Helical" evidence="1">
    <location>
        <begin position="278"/>
        <end position="302"/>
    </location>
</feature>
<keyword evidence="1" id="KW-1133">Transmembrane helix</keyword>
<evidence type="ECO:0000256" key="1">
    <source>
        <dbReference type="SAM" id="Phobius"/>
    </source>
</evidence>
<comment type="caution">
    <text evidence="2">The sequence shown here is derived from an EMBL/GenBank/DDBJ whole genome shotgun (WGS) entry which is preliminary data.</text>
</comment>
<name>A0A853IWV9_9BURK</name>
<dbReference type="GO" id="GO:0010468">
    <property type="term" value="P:regulation of gene expression"/>
    <property type="evidence" value="ECO:0007669"/>
    <property type="project" value="InterPro"/>
</dbReference>
<dbReference type="InterPro" id="IPR007820">
    <property type="entry name" value="AbrB_fam"/>
</dbReference>
<dbReference type="PIRSF" id="PIRSF038991">
    <property type="entry name" value="Protein_AbrB"/>
    <property type="match status" value="1"/>
</dbReference>
<dbReference type="Proteomes" id="UP000589716">
    <property type="component" value="Unassembled WGS sequence"/>
</dbReference>
<evidence type="ECO:0000313" key="2">
    <source>
        <dbReference type="EMBL" id="NZA02267.1"/>
    </source>
</evidence>
<dbReference type="NCBIfam" id="TIGR03082">
    <property type="entry name" value="Gneg_AbrB_dup"/>
    <property type="match status" value="1"/>
</dbReference>
<feature type="transmembrane region" description="Helical" evidence="1">
    <location>
        <begin position="331"/>
        <end position="351"/>
    </location>
</feature>
<evidence type="ECO:0000313" key="3">
    <source>
        <dbReference type="Proteomes" id="UP000589716"/>
    </source>
</evidence>
<dbReference type="RefSeq" id="WP_180550614.1">
    <property type="nucleotide sequence ID" value="NZ_JACCKX010000001.1"/>
</dbReference>
<gene>
    <name evidence="2" type="ORF">H0I39_11815</name>
</gene>
<organism evidence="2 3">
    <name type="scientific">Ottowia beijingensis</name>
    <dbReference type="NCBI Taxonomy" id="1207057"/>
    <lineage>
        <taxon>Bacteria</taxon>
        <taxon>Pseudomonadati</taxon>
        <taxon>Pseudomonadota</taxon>
        <taxon>Betaproteobacteria</taxon>
        <taxon>Burkholderiales</taxon>
        <taxon>Comamonadaceae</taxon>
        <taxon>Ottowia</taxon>
    </lineage>
</organism>
<feature type="transmembrane region" description="Helical" evidence="1">
    <location>
        <begin position="88"/>
        <end position="110"/>
    </location>
</feature>
<feature type="transmembrane region" description="Helical" evidence="1">
    <location>
        <begin position="249"/>
        <end position="266"/>
    </location>
</feature>
<feature type="transmembrane region" description="Helical" evidence="1">
    <location>
        <begin position="155"/>
        <end position="177"/>
    </location>
</feature>
<feature type="transmembrane region" description="Helical" evidence="1">
    <location>
        <begin position="225"/>
        <end position="243"/>
    </location>
</feature>
<keyword evidence="1" id="KW-0812">Transmembrane</keyword>